<evidence type="ECO:0000313" key="2">
    <source>
        <dbReference type="EMBL" id="CAL5971286.1"/>
    </source>
</evidence>
<feature type="coiled-coil region" evidence="1">
    <location>
        <begin position="1840"/>
        <end position="1867"/>
    </location>
</feature>
<protein>
    <submittedName>
        <fullName evidence="2">Putative</fullName>
    </submittedName>
</protein>
<feature type="coiled-coil region" evidence="1">
    <location>
        <begin position="1360"/>
        <end position="1394"/>
    </location>
</feature>
<dbReference type="Proteomes" id="UP001642409">
    <property type="component" value="Unassembled WGS sequence"/>
</dbReference>
<feature type="coiled-coil region" evidence="1">
    <location>
        <begin position="560"/>
        <end position="587"/>
    </location>
</feature>
<feature type="coiled-coil region" evidence="1">
    <location>
        <begin position="720"/>
        <end position="754"/>
    </location>
</feature>
<proteinExistence type="predicted"/>
<name>A0ABP1GJ81_9EUKA</name>
<keyword evidence="1" id="KW-0175">Coiled coil</keyword>
<feature type="coiled-coil region" evidence="1">
    <location>
        <begin position="240"/>
        <end position="267"/>
    </location>
</feature>
<feature type="coiled-coil region" evidence="1">
    <location>
        <begin position="1200"/>
        <end position="1234"/>
    </location>
</feature>
<reference evidence="2 3" key="1">
    <citation type="submission" date="2024-07" db="EMBL/GenBank/DDBJ databases">
        <authorList>
            <person name="Akdeniz Z."/>
        </authorList>
    </citation>
    <scope>NUCLEOTIDE SEQUENCE [LARGE SCALE GENOMIC DNA]</scope>
</reference>
<evidence type="ECO:0000313" key="3">
    <source>
        <dbReference type="Proteomes" id="UP001642409"/>
    </source>
</evidence>
<sequence>MHYLTQILTEVIEYEEHFRLKQQLIQNYSLERIETTTLKLQQIEAKVLSLQKAGSAGKTGLGAIALAVAAFRDNSGQNELEAQLTRIQTLNEQIARLEVKAQQLPVVLKKKEEAQKSQLSAIATQVQSTSGSNELELQLERITGIAAKIDQVEKKLESIPKALSKQKSDILEQVQAFSREAAQNTTGAGLERIETTTLKLQQIEAKVLSLQKAGSAGKTGLGAIALAVAAFSDNSGQNELEAQLSRIQTLNEQIVRLEEKAQQLPVALKKKEEAQKSQLSAIATQLQSTSNSNELELQLERITGIAAKIDQVEKKLESIPKALSKQKSDILEQVQAFSREAAQNSTGAGLERIEATTLKLQQIETKVLSLQKAGSAGKSSLGAIALAVAAFSDNSGQNELEAQLTRIQTLNEQMVRLEEKAQQLPAVLKKMQEAQKSQLSDIATQVQSTSGTNELELQLERITGIAAKMDQVEKKLESIPKALSKQKSDILEQVQAFSREAAQNTTGAGLERIEATTLKLQQIEAKVLSLQKAGSAGKSSLGAIALAVAAFRQNSGQNELEAQLSRIQTLNEQMVRLEEKAQQLPAVLKKKEEAQKSQLSAIATQVQSTSGTNELELQLERITGIAAKIDQVEKKLESIPKALSKQKSDILEQVQAFSREAAQNTTGAGLERIETTTLKLQQIEAKVLSLQKAGSAGKSSLGAIALAVAAFRENSGQNELEAQLTRIQTLNEQIARLEEKAQRLPAVLKKKEEAQKSQLSAIATQLQSTSNSNELELQLERITGIAAKIDQVEKKLESIPKALSKQKSDILEQVQAFSREAAQNSTGAGLERIETTTLKLQQIEAKVLSLQKAGSAGKSSLGAIALAVAAFSDNSGQNELEAQLTRIQTLNEQNARLEEKAQRLPAVLKKKEEAQKSQLSAIATQVQSTSNSNELELQLERITGIAAKIDQVEKKLESIPKALSKQKSDILEQVQAFSREAAQNTTGAGLERIEATTLKLQQIEAKVLSLQKAGSAGKSSLGAIALAVAAFRQNSGQNELEAKLTRIQTLNEQIARLEEKAQRLPVVLKKMQEAQKSQLSDIATQVQSTSNSNELELQLERITGIAAKIDQVEKKLESIPKALSKQKSDILEQVQAFSREAAQNTTGAGLERIEATTLKLQQIETKVLSLQKAGSAGKSSLGAIALAVAAFRENSGQNELEAQLSRIQTLNEQIARLEEKAQRLPAVLKKMQEAQKSQLSAIATQVQSTSNSNELELQLERITGIAAKIDQVEKKLESIPKALSKQKSDILEQVQAFSREAAQNTTAAGLERIEATTLKLQQIEAKVLSLQKAGSAGKTSLGAIALAVAAFKENSGQNELEAQLSRIQTLNEQIARLEEKAQRLPAVLKKMQEAQKSQLSAIATQVQSTSNSNELELQLERITGIAAKMDQVEKKLESIPKALSKQKSDILEQVQAFSREAAQNTTGAGLERIEATTLKLQQIEAKVLSLQKAGSAGKSSLGAIALAVAAFRQNSGQNELEAQLTRIQTLNEQIARLEEKAQRLPAVLKKMQEAQKNQLSAIATQVQSTSGTNELELQLERITGIAAKIDQVEKKLESIPKALSKQKSDILEQVQAFSREVAQNSTRAGLERIEATTLKLQQIEAKVLSLQKAGSAGKTSLGAIALAVAAFRENSGQNELEAQLSRIQTLNEQIARLEEKAQRLPAVLKKMQEAQKSQLSAIATQVQSTSNSNELELQLERITGIAAKIDQVEKKLESIPKALSKQKSDILEQVQAFSREAAQNTTGAGLERIEVTTLKLQQIEAKVLSLQKAGSAGKTSLGAIALAVAAFSDNSGQNELQAQLSRIQTLNEQIARLEEKAQRLPAVLKKKKEAQKSQLSAIATQVQSTSGTNELELQLERITGIAAKIDQVEKKLESIPKALSKQKSDILEQVQAFSREAAQNTTGAGLERIETTTLKLQQIEAKVLSLQKAGSAGKTSLGAIALAVAAFSDNSGQNELQAQLSRIQTLNEQIARLEEKAQRLPAVLKKMQEAQKSQLSDIATQVQNTSGTNELELQLERITGIAAKIDQVEKKLESIPKALSKQKSDILEQVQAFSREAAQNSTGAGLERIEATTLKLQQIETKVLSLQKAGSAGKTSLGAIALAVAAFRENSGQNELQAQLTRIQTLNEQIARLEEKAQQLPAVLKKMQEAQKSQLSDIATQVQNTSGTNELELQLERITGIAAKIDQVEKKLESIPKALSKQKSDILEQVQAFSREAAQNSTAAGLERIEATTLKLQQIEAKVLSLQKAGSAGKTSLGAIALAVAAFKENSGQNELEAQLSRIQTLNEQIARLEEKAQRLPVVLKKMQEAQKSQLSAIATQVQNTSNSNELELQLERITGIAAKIDQVEKKLESIPKALSKQKSDILEQVQAFSREVAQNTTGAGLERIEATTLKLQQIETKVLSLQKAGSAGKTSLGAIALAVAAFRENSGQNELQAQLTRIQTLNEQIARLEEKAQRLPAVLKKKEEAQKSQLSAIATQVQSTSGTNELELQLERITGIAAKIDQVEKKLESIPKALSKQKSDILEQVQAFSREAAQNTTGAGLERIETTTLKLQQIEAKVLSLQKAGSAGKSSLGAIALAVAAFRENSGQNELEAQLTRIQTLNEQMVRLEEKAQQLPVVLKKMQEAQKSQLSAIATQVQSTSNSNELELQLERITGIAAKIDQVEKKLESIPKALSKQKSDILEQVQAFSREAAQNTTGAGLERIEATTLKLQQIEAKVLSLQKAGSAGKSSLGAIALAVAAFRENSGQNELEAQLSRIQTLNEQIARLEEKAQRLPAVLKKKEEAQKSQLSAIATQVQNTSGTNELELQLERITGIAAKIDQVEKKLESIPKALSKQKSDILEQVQAFSREAAQNTTGAGLERIETTTLKLQQIEAKVLSLQKAGSAGKSSLGAIALAVAAFRDNSGQNELQAQLTRIQTLNEQIARLEEKAQRLPAVLKKMQEAQKSQLSAIATQVQSTSNSNELELQLERITGIAAKIDQVEKKLESIPKALSKQKSDIVQQVQAFSREAAQNTTGAGLERIEATTLKLQQIEAKVLSLQKAGSAGKSGLGAIALAVAAFKENSGQNELQAQLTRIQTLNEQIARLEEKAQQLPVVLKKMQEAQKSQLSAIATQVQSTSGTNELELQLERITGIAAKIDQVEKKLESIPKALSKQKSDILEQVQAFSREAAQNSTGAGLERIEATTLKLQQIEAKVLSLQKAGSAGKTGLGAIALAVAAFRDNSGQNELEAQLTRIQTLNEQIARLEEKAQRLPVVLKKKEEAQKSQLSAIATQVQSTSGTNELELQLERITGIAAKIDQVEKKLESIPKALSKQKSDILEQVQAFSREAAQNTTGAGLERIETTTLKLQQIETKVLSLQKAGSAGKTSLGAIALAVAAFKENSGQNELEAQLSRIQTLNEQIARLEEKAQRLPAVLKKKKEAQKSQLSAIATQVQSTSNSNELELQLERITGIAAKIDQVEKKLESIPKALSKQKSDILEQVQAFSREAAQNSTGAGLERIEATTLKLQQIETKVLSLQKAGSAGKTSLGAIALAVAAFRENSGQNELEAQLSRIQTLNQQIARLEEKAQQLPAVLKKMQEAQKSQLSAIATQLQSTSNSNELELQLERITGIAAKIDQVEKKLESIPKALSKQKSDILEQVQAFSREAAQNTTGAGLERIEATTLKLQQIEAKVLSLQKAGSAGKSSLGAIALAVAAFKENSGQNELQAQLTRIQTLNEQIARLEEKAQRLPVVLKKMQEAQKSQLSDIATQVQSTSGTNELELQLERITGIAAKIDQVEKKLESIPKALSKQKSDIVQQVQAFSREAAQNSTGAGLERIEATTLKLQQIETKVLSLQKAGSAGKSGLGAIALAVAAFKENSGQNELEAQLTRIQTLNEQMVRLEEKAQQLPVVLKKMQEAQKSQLSDIATQVQSTSNSNELELQLERITGIAAKIDQVEKKLESIPKALSKQKSDIVQQVQAFSREAAQNTTGAGLERIEATTLKLQQIETKVLSLQKAGSAGKTSLGAIALAVAAFRENSGQNELEAQLSRIQTLNEQIARLEEKAQRLPVVLKKMQEAQKSQLSAIATQVQSTSGTNELELQLERITGIAAKIDQVEKKLESIPKALSKQKSDILEQVQAFSREAAQNTTGAGLERIEATTLKLQQIETKVLSLQKAGSAGKSGLGAIALAVAAFKENSGQNELEAQLTRIQTLNEQMVRLEEKAQQLPVVLKKMQEAQKSQLSDIATQVQSTSNSNELELQLERITGIAAKIDQVEKKLESIPKALSKQKSDIVQQVQAFSREAAQNTTGAGLERIEATTLKLQQIEAKVLSLQKAGSAGKSGLGAIALAVAAFRENSGQNELQAQLTRIQTLNEQIARLEEKAQRLPAVLKKKKEAQKSQLSAIATQVQSTSGTNELELQLERITGIAAKIDQVEKKLESIPKALSKQKSDILEQVQAFSREAAQNTTGAGLERIEVTTLKLQQIETKVLSLQKAGSAGKTSLGAIALAVAAFKENSGQNELEAQLSRIQTLNEQIARLEEKVCKTTTVRKSALGPIVNRDKKQFAVKILKQSFDSLAQFQMQVVSDAHQFTEKTESINIRILKLELSLVQSFIKKNRKITKVMRVFSPVNIHDYLVKIFKFAKNNEIFRKSDVALIRNIHNFADKLFTYEFITDICDYFYMLAPVNDKSFIESVRYYLINNWNDSIQNYFEELSVQIYKKMNCNLFSLNFSTRVEKLIVGSSLKEIGSYLVFLFIILALYQYKEDENQPQLFSCIEVVIPVLKSKLFEYEIDAMAIGSQYLK</sequence>
<feature type="coiled-coil region" evidence="1">
    <location>
        <begin position="1520"/>
        <end position="1557"/>
    </location>
</feature>
<accession>A0ABP1GJ81</accession>
<feature type="coiled-coil region" evidence="1">
    <location>
        <begin position="2000"/>
        <end position="2034"/>
    </location>
</feature>
<organism evidence="2 3">
    <name type="scientific">Hexamita inflata</name>
    <dbReference type="NCBI Taxonomy" id="28002"/>
    <lineage>
        <taxon>Eukaryota</taxon>
        <taxon>Metamonada</taxon>
        <taxon>Diplomonadida</taxon>
        <taxon>Hexamitidae</taxon>
        <taxon>Hexamitinae</taxon>
        <taxon>Hexamita</taxon>
    </lineage>
</organism>
<feature type="coiled-coil region" evidence="1">
    <location>
        <begin position="1680"/>
        <end position="1714"/>
    </location>
</feature>
<feature type="coiled-coil region" evidence="1">
    <location>
        <begin position="3600"/>
        <end position="3634"/>
    </location>
</feature>
<gene>
    <name evidence="2" type="ORF">HINF_LOCUS1226</name>
</gene>
<feature type="coiled-coil region" evidence="1">
    <location>
        <begin position="2160"/>
        <end position="2194"/>
    </location>
</feature>
<feature type="coiled-coil region" evidence="1">
    <location>
        <begin position="3440"/>
        <end position="3467"/>
    </location>
</feature>
<feature type="coiled-coil region" evidence="1">
    <location>
        <begin position="880"/>
        <end position="907"/>
    </location>
</feature>
<keyword evidence="3" id="KW-1185">Reference proteome</keyword>
<dbReference type="EMBL" id="CAXDID020000002">
    <property type="protein sequence ID" value="CAL5971286.1"/>
    <property type="molecule type" value="Genomic_DNA"/>
</dbReference>
<evidence type="ECO:0000256" key="1">
    <source>
        <dbReference type="SAM" id="Coils"/>
    </source>
</evidence>
<feature type="coiled-coil region" evidence="1">
    <location>
        <begin position="2480"/>
        <end position="2514"/>
    </location>
</feature>
<feature type="coiled-coil region" evidence="1">
    <location>
        <begin position="400"/>
        <end position="427"/>
    </location>
</feature>
<comment type="caution">
    <text evidence="2">The sequence shown here is derived from an EMBL/GenBank/DDBJ whole genome shotgun (WGS) entry which is preliminary data.</text>
</comment>
<feature type="coiled-coil region" evidence="1">
    <location>
        <begin position="2960"/>
        <end position="2994"/>
    </location>
</feature>
<feature type="coiled-coil region" evidence="1">
    <location>
        <begin position="3120"/>
        <end position="3147"/>
    </location>
</feature>
<feature type="coiled-coil region" evidence="1">
    <location>
        <begin position="2800"/>
        <end position="2834"/>
    </location>
</feature>
<feature type="coiled-coil region" evidence="1">
    <location>
        <begin position="4400"/>
        <end position="4427"/>
    </location>
</feature>